<dbReference type="Pfam" id="PF01476">
    <property type="entry name" value="LysM"/>
    <property type="match status" value="1"/>
</dbReference>
<accession>A0ABM7CEQ9</accession>
<dbReference type="PROSITE" id="PS51782">
    <property type="entry name" value="LYSM"/>
    <property type="match status" value="1"/>
</dbReference>
<protein>
    <submittedName>
        <fullName evidence="2">LysM peptidoglycan-binding domain-containing protein</fullName>
    </submittedName>
</protein>
<organism evidence="2 3">
    <name type="scientific">Tenacibaculum mesophilum</name>
    <dbReference type="NCBI Taxonomy" id="104268"/>
    <lineage>
        <taxon>Bacteria</taxon>
        <taxon>Pseudomonadati</taxon>
        <taxon>Bacteroidota</taxon>
        <taxon>Flavobacteriia</taxon>
        <taxon>Flavobacteriales</taxon>
        <taxon>Flavobacteriaceae</taxon>
        <taxon>Tenacibaculum</taxon>
    </lineage>
</organism>
<name>A0ABM7CEQ9_9FLAO</name>
<evidence type="ECO:0000313" key="2">
    <source>
        <dbReference type="EMBL" id="AZJ32261.1"/>
    </source>
</evidence>
<sequence>MVKLWSYKKYQRSSSFNYRYITIYTPRIMSLYNLTTTFRDQAAANNGNITINAATFSASQLTPPENLDELLSKGYQLAEGTFLLIDTSETSIPDPAGNTLTISNAKANILNVEKTNTDVILKVVVDEKGEAQFTIQIALSDWTFKTSWEYMTGGVFDGLPYTSPSFMFSTEQKDNFKWQNSDIPLVEGQNFSAMITLTDWLADVVDFLTSWSVSTKLPLTGMLDPSKVDNKEYLYPDMNLIVPINATPVSLLFLEVSNPAVGFKIESVEDVVEEDSESTTEISQTPSLFFQLQLHLGTDIQMDFTTSVAPKSSAFDIAISSDPQKPLTPLNMFSLMAGNNWFSNIPPTLQQYLNSIAFKGFTTSLNFTNGVQINSVSAQVGSVGTWNLFDNFSVEEFDVNWWILGPGTINAQSIFFTSRVNFFPTIFKGGFDVEITSDLTLSAAFDGTVSINDLLAAITGGFIKIPESLVSVVFTGFGIDMDINSKYYAFFASGDIEMNLITNISLTDAALQLTSTSPVTGTGSNVYTAAISGLFTIGDLRLQSAVNYNSSTEDGGWDLSINMPAGDKLNLGQLMDGLFKKVGFELPTSFLPADLSITSFDLTADIPNGAEKGSYEVKTSVEWKFTFPIINQKIDIAAALALKYDATKAAGKQYSGGVMGSVLLEYFNAEVKIGYNFDGDDQLLMIEWEGFIAKYNVAGESRTIIFEIKNWSVGSLLTSFMKMLFDPNFELDAPWDILNKISLDGFKVTYDLDTKEVVVDYKLPKSLDLIFITINGIKLTKNAQGVQIAFDGSSVVPAVNDSNVFNKEKGQDVKNMPEVPGQGTQYFELRLLAMGQHVELNNVAQYQSIKEVTDAMEKAFETPEKGKVPIGPGSGNSLLSFNENSNWLIGADFGILNVGTKEKPVWTLEMQAVFNDPNLYGLRIAMAGDKAKIFAGLDFEIMYKKISDGVGVYQIALTLPDALRYLQFGAVNITLPSIALAIYTNGDFMVDIGFPYKLDFSRSFTLQAIVPPGIPAMGSGGFYFGKLSSATTKKVPQTNYGNFNPVIVFGIGLQVGVGYSINYGVLKAGFSITIFGILEGVIATYHPYQGTLQENNKTEVETSYYYWLQGTLGLIGKLYGSLDFGIISASVNITVKVYAQATLEAYNKMPLAIVASVDVQVSAKINLGLFSIKINFSFKAEIRTDLTIGTDQTSMAPWNRQLSDSVDDRALVYAAKSSQLSELPIKDMHYSSKLVVSTEEKSPTLNIYFIPHLTVAGSENGDLKNQTAQYVTSLWIDAPDAENPDSTVTSSFEYLSQDFFRWLIQNYADETATESTRATADELAVSAADLQLLLALLSNEDTPLPIPTDKLLSFLEDTFEAVNIQNVTESSKPETAAVFPMFFDLELSVPDAGVDVDFSTYNMATDAYLSEVKKWFNELAVKVSEENTNAALKKSTSVEHSLSTFVFEDYFVLIGKQLIGYAEDALKNYTYPLSKGNSLNAMANWANGISTSDGTTNAVEVSNLSKANQSHPLNGGIDIQITGVMYTILDGDNFVSIGAKYALETALLITQNAAIPGLLQVQEITYEAKTYTVKATDTINEVATGLQTTVADLANDSSFQKNTLLTTEANLIIAAANYTAKSEDTFTSIASTTFNNISVDDLLLQNQSVPGLFISGDSFVYDSITYEIVPGDTLIGIAKKLSTPTNTVTVNDLANDAKVQSLQVQPLGVLLIQPFIHTTATFSNPDDAETLGKIAQKYNTTSEVLGTNYHNQQINNLFYDSDNYSTTNIPELRCLDVQSILDYFKAKQSYTQLSGMVSRYQLHGMRLPTTLPGLTLDANSPCTGDDCALYRLTGQQFEIPSDVKEGFTINLINTTLSWLQFNGEVPSGDPKKATLPIQLTPEDISQIATVVTYAQQTGIEPNILKLAAMKPYNLIPVQYTFQTVTQWSTSGEVTLPYGSLGGQTEISPLIWNFPSGLLQQIAIPKRAGSAMDIQIGTYNATTGAMDYKNSEYYGWSTLLEIDIKKQADDTAPGTSTFTYELIGANESGTQILERLLRVLDPNSSSNNQGVIEDIQWLYEGSDGLLSVGNLNMKTFIVQSNLSTETNPVQLKSLQKSLKIEEAEKPNGVLNSLYDFVKLLWECSITRSGGYYLLYNEIEGNTGFPDTIFDSSGNGTISLLVIYSNSYNNILKDFMNCAITGDKIDTSSSIVYAESKAQKDLSYTTTSANETLQSISSQYNILISELANLNETDVKLNTSAKPIVLDGLQYEVGLSSDTPSNNLTAIAEYFNVNPDDVKSLNPSIDNWDSLPVWQLVEIPTVTYKITTGEGTPGNTMQSIANYYFIDVDTLSFIIKDAAVFNVNTTFAIVDQVVHKVSSIQQGTAGFELSRTNPGTPPDNPSDAGYAETYLNNLYNLLSYQVVANRYFNKSIVGLPSGPANNKDQNEENTNSPWTYNQVIPIAQYAVDNPNNSYPVGFPQKEDNPYRGIGNTLQIHFDWVDYYGNETVTPFSNPELNTKSPLNNPPVQVGYLDELKGFSQWPSLFITYDVTLENDTDRELLLNFSFDVTRYLNTDGKPCVSDPNNPDAPEYQKNALHDLAVYTNIYYQINQFNPYVEDQNTVTLSLSTSLLPGIETDVDLAPINNFVKEIYAYLYAIAYCQSVPTAPTMSSIKQPVAIENLETASIFELTVALRMERDLSFVNNDFKDSPSVTSTNTVVQPNTYVPNLEQENSTDEKVQNHSLTEFAVNFEKTFYQENEYVLKIATGIDKELVRSQKNEAIYIVRMGLKPGNGIYWNVEPAGSYELTNDSISKLSNLGVPSSVVDKITPLVGTIYMSKASFDEALQGVLTQEEFTTYKIQIYTYSLLNASFYAPLPISTSLVSKKDVPICSYVTGKGLDCEKGTVKNFTDVDMDIWGKQCLDAIDLFLSSEYAVPAFLVDELKSEEEKEFLKSLNSDATSYLEAITKAKSLLAETISTKVETILTAPEVNETRKLNAQEKFKQQLLIQLGNTYSVNAVVQMEVTAESGIAREGQNQIAPRLYGTPSIVSSTEGDSKLYSISNAKIQLDYEDGEKTSDISFIFSTKNTKEFTTVPLGMDYQITHVEFDITEVPDVKGYQASKWLTFIVPVNLAETVEPDFDKSPLQQSLGTVDIPIVLRNYPKPPTLTTQEGKAVSVVCDTTKEVLEKASEWNFTYTYSEDQAAQDQIYSDVRFNTFDSQDNNLQAKRGSTRNLFNDMAQMVNVWSSVLNDMTKYLTLISPTSDETDPNLDKAFYAMQAMVQLTNNLSLAWDEHNKKAMLYKASQVGDTETTSAYNFTIQQKEDPHFTTTCDCQGGEECKRLVVSIVLPQDMSEIDKQLFMNEFKLAEIPSAPLININNYTRVQATDESGAPIENSYWYVKDPKAKVKEYLGYPCSFEIPNRTVEVNGLNVLQFQNTWAGIAVIRNEGLVEDNPTNPKFIYRTPLIRFSNKLIPLLSNNTKINIAKILDENGSSMSLSEHLATFFKTFFTYDQLHQQTIKVTSYWNYYLQETAKSDLPPVQLPVLLYTPFSFKIPEDYTIPTEGCSEEITSDTPFVCQLAKALEKWYEDKKPTTTEAYFSFDLSVFSEVTETQLPLIQLSNLVLPYKYIKNL</sequence>
<gene>
    <name evidence="2" type="ORF">D6200_06685</name>
</gene>
<keyword evidence="3" id="KW-1185">Reference proteome</keyword>
<evidence type="ECO:0000313" key="3">
    <source>
        <dbReference type="Proteomes" id="UP000269693"/>
    </source>
</evidence>
<dbReference type="SMART" id="SM00257">
    <property type="entry name" value="LysM"/>
    <property type="match status" value="4"/>
</dbReference>
<evidence type="ECO:0000259" key="1">
    <source>
        <dbReference type="PROSITE" id="PS51782"/>
    </source>
</evidence>
<proteinExistence type="predicted"/>
<feature type="domain" description="LysM" evidence="1">
    <location>
        <begin position="2200"/>
        <end position="2249"/>
    </location>
</feature>
<dbReference type="EMBL" id="CP032544">
    <property type="protein sequence ID" value="AZJ32261.1"/>
    <property type="molecule type" value="Genomic_DNA"/>
</dbReference>
<dbReference type="InterPro" id="IPR018392">
    <property type="entry name" value="LysM"/>
</dbReference>
<reference evidence="2 3" key="1">
    <citation type="submission" date="2018-09" db="EMBL/GenBank/DDBJ databases">
        <title>Insights into the microbiota of Asian seabass (Lates calcarifer) with tenacibaculosis symptoms and description of sp. nov. Tenacibaculum singaporense.</title>
        <authorList>
            <person name="Miyake S."/>
            <person name="Soh M."/>
            <person name="Azman M.N."/>
            <person name="Ngoh S.Y."/>
            <person name="Orban L."/>
            <person name="Seedorf H."/>
        </authorList>
    </citation>
    <scope>NUCLEOTIDE SEQUENCE [LARGE SCALE GENOMIC DNA]</scope>
    <source>
        <strain evidence="2 3">DSM 13764</strain>
    </source>
</reference>
<dbReference type="Proteomes" id="UP000269693">
    <property type="component" value="Chromosome"/>
</dbReference>